<reference evidence="9 10" key="1">
    <citation type="journal article" date="2024" name="Plant J.">
        <title>Genome sequences and population genomics reveal climatic adaptation and genomic divergence between two closely related sweetgum species.</title>
        <authorList>
            <person name="Xu W.Q."/>
            <person name="Ren C.Q."/>
            <person name="Zhang X.Y."/>
            <person name="Comes H.P."/>
            <person name="Liu X.H."/>
            <person name="Li Y.G."/>
            <person name="Kettle C.J."/>
            <person name="Jalonen R."/>
            <person name="Gaisberger H."/>
            <person name="Ma Y.Z."/>
            <person name="Qiu Y.X."/>
        </authorList>
    </citation>
    <scope>NUCLEOTIDE SEQUENCE [LARGE SCALE GENOMIC DNA]</scope>
    <source>
        <strain evidence="9">Hangzhou</strain>
    </source>
</reference>
<keyword evidence="5" id="KW-0863">Zinc-finger</keyword>
<evidence type="ECO:0000256" key="2">
    <source>
        <dbReference type="ARBA" id="ARBA00012483"/>
    </source>
</evidence>
<feature type="region of interest" description="Disordered" evidence="8">
    <location>
        <begin position="470"/>
        <end position="501"/>
    </location>
</feature>
<feature type="compositionally biased region" description="Polar residues" evidence="8">
    <location>
        <begin position="475"/>
        <end position="501"/>
    </location>
</feature>
<protein>
    <recommendedName>
        <fullName evidence="2">RING-type E3 ubiquitin transferase</fullName>
        <ecNumber evidence="2">2.3.2.27</ecNumber>
    </recommendedName>
</protein>
<evidence type="ECO:0000256" key="4">
    <source>
        <dbReference type="ARBA" id="ARBA00022723"/>
    </source>
</evidence>
<comment type="catalytic activity">
    <reaction evidence="1">
        <text>S-ubiquitinyl-[E2 ubiquitin-conjugating enzyme]-L-cysteine + [acceptor protein]-L-lysine = [E2 ubiquitin-conjugating enzyme]-L-cysteine + N(6)-ubiquitinyl-[acceptor protein]-L-lysine.</text>
        <dbReference type="EC" id="2.3.2.27"/>
    </reaction>
</comment>
<keyword evidence="7" id="KW-0862">Zinc</keyword>
<evidence type="ECO:0000256" key="5">
    <source>
        <dbReference type="ARBA" id="ARBA00022771"/>
    </source>
</evidence>
<keyword evidence="10" id="KW-1185">Reference proteome</keyword>
<feature type="compositionally biased region" description="Polar residues" evidence="8">
    <location>
        <begin position="325"/>
        <end position="391"/>
    </location>
</feature>
<gene>
    <name evidence="9" type="ORF">L1049_023292</name>
</gene>
<feature type="region of interest" description="Disordered" evidence="8">
    <location>
        <begin position="564"/>
        <end position="588"/>
    </location>
</feature>
<comment type="caution">
    <text evidence="9">The sequence shown here is derived from an EMBL/GenBank/DDBJ whole genome shotgun (WGS) entry which is preliminary data.</text>
</comment>
<sequence length="853" mass="91615">MQGQSSTFKSFPQNYYCDHGSSVNNLGLVPRNVVPENAVHGDDQTTLGQIGQSNPSAITQNSVSYQELTARRGWLSFLHDHIEDEQMLEERPSELNNDHFSGSVNVSLNNGPVTNGPSTLHGANSSVILENLDLNAKYEDNEEVMGVGLCLCPSKLGPAADQVPPASSSSIPPVVSPGTAGNVVEENDNRSGLPLDGRCLSCKRKSPENAFGELPLDGSSSSIAVNSGLKAVPAQDNTSNNLNISTSLNNSLNVSHPEHLNPGLGVGMIGADSGMLQSTSTTGNAERFQRNIRLRTENEQVAPASILSAGTPITNSHAQPPIQPSVLSNGTSTTTSNVQSPSQPSAFSNGTPGRNSQVQLPSQPAVSPTGTPIMNSHVQSLRQPSVSSAGTPVMNSHVQAANQTPVLFPFNRSSDSRSAAAAFNTIPQVPPLVHFPNSSQTLQPSPWNWVTRSRPSGVPSVSPVVSVHEGDALQQGESSRNTPTIPVSQTERGSLPQNPTNLSFASFAGENANIFRNIASASRNAFGSGFHQFPSPNWFPQRNTAGQHEQGSSEIARSSMTIAAGSDPGMLSYRPPHPDASANGWQNSYRPPYPGASVTGWQNSYRPPHPGTSVPGLQNIYYQLLPAPNPTGGHSYRPPHPGAFAPMPEMAFARAGNARPSVPHIRPVFVPSAMIQADSHPYALRSMTADQRRSRLVSEVRQGLGLVHRNGTLQFEDVMIIDHSVLYGVPEWNVVDEEPDMLEDMRLDVDDMSYEELLDLEEQIGNVCTGLNEEAIIAHLKWRKYQSIRIGLPVEDEPCCICQIYLNIPKSVGPYLGFGVVNRMCCHGLAREGLGKNFRLAHYIPGSVAFKKI</sequence>
<evidence type="ECO:0000256" key="1">
    <source>
        <dbReference type="ARBA" id="ARBA00000900"/>
    </source>
</evidence>
<organism evidence="9 10">
    <name type="scientific">Liquidambar formosana</name>
    <name type="common">Formosan gum</name>
    <dbReference type="NCBI Taxonomy" id="63359"/>
    <lineage>
        <taxon>Eukaryota</taxon>
        <taxon>Viridiplantae</taxon>
        <taxon>Streptophyta</taxon>
        <taxon>Embryophyta</taxon>
        <taxon>Tracheophyta</taxon>
        <taxon>Spermatophyta</taxon>
        <taxon>Magnoliopsida</taxon>
        <taxon>eudicotyledons</taxon>
        <taxon>Gunneridae</taxon>
        <taxon>Pentapetalae</taxon>
        <taxon>Saxifragales</taxon>
        <taxon>Altingiaceae</taxon>
        <taxon>Liquidambar</taxon>
    </lineage>
</organism>
<evidence type="ECO:0000256" key="7">
    <source>
        <dbReference type="ARBA" id="ARBA00022833"/>
    </source>
</evidence>
<keyword evidence="4" id="KW-0479">Metal-binding</keyword>
<feature type="region of interest" description="Disordered" evidence="8">
    <location>
        <begin position="310"/>
        <end position="391"/>
    </location>
</feature>
<name>A0AAP0X407_LIQFO</name>
<keyword evidence="3" id="KW-0808">Transferase</keyword>
<dbReference type="EC" id="2.3.2.27" evidence="2"/>
<dbReference type="GO" id="GO:0008270">
    <property type="term" value="F:zinc ion binding"/>
    <property type="evidence" value="ECO:0007669"/>
    <property type="project" value="UniProtKB-KW"/>
</dbReference>
<dbReference type="AlphaFoldDB" id="A0AAP0X407"/>
<accession>A0AAP0X407</accession>
<dbReference type="InterPro" id="IPR045191">
    <property type="entry name" value="MBR1/2-like"/>
</dbReference>
<dbReference type="PANTHER" id="PTHR22937">
    <property type="entry name" value="E3 UBIQUITIN-PROTEIN LIGASE RNF165"/>
    <property type="match status" value="1"/>
</dbReference>
<proteinExistence type="predicted"/>
<evidence type="ECO:0000313" key="10">
    <source>
        <dbReference type="Proteomes" id="UP001415857"/>
    </source>
</evidence>
<evidence type="ECO:0000256" key="8">
    <source>
        <dbReference type="SAM" id="MobiDB-lite"/>
    </source>
</evidence>
<evidence type="ECO:0000313" key="9">
    <source>
        <dbReference type="EMBL" id="KAK9284125.1"/>
    </source>
</evidence>
<dbReference type="EMBL" id="JBBPBK010000005">
    <property type="protein sequence ID" value="KAK9284125.1"/>
    <property type="molecule type" value="Genomic_DNA"/>
</dbReference>
<dbReference type="Proteomes" id="UP001415857">
    <property type="component" value="Unassembled WGS sequence"/>
</dbReference>
<evidence type="ECO:0000256" key="3">
    <source>
        <dbReference type="ARBA" id="ARBA00022679"/>
    </source>
</evidence>
<dbReference type="GO" id="GO:0061630">
    <property type="term" value="F:ubiquitin protein ligase activity"/>
    <property type="evidence" value="ECO:0007669"/>
    <property type="project" value="UniProtKB-EC"/>
</dbReference>
<evidence type="ECO:0000256" key="6">
    <source>
        <dbReference type="ARBA" id="ARBA00022786"/>
    </source>
</evidence>
<dbReference type="PANTHER" id="PTHR22937:SF199">
    <property type="entry name" value="RING-TYPE E3 UBIQUITIN TRANSFERASE"/>
    <property type="match status" value="1"/>
</dbReference>
<keyword evidence="6" id="KW-0833">Ubl conjugation pathway</keyword>